<sequence>MPLIPANQAQMIRSCQKDDFYHKNLRNRANELVHTCAGSRRWLQWRKEVELASDLSYYVLTTLSGFQTLGEEYVSIIQVDPSRRRIPSGARRTALILFHSLLPYLLEKLLICVENELEAEAPPAEIRSWSPLSSVYGWIRRALRRAPEARRKSLTLLVSGLQQGVDLLRQMHVAIFYISGTFYHISKRAAGVRYVSVLLLNLCEPERALCSAAVVEKLSVMAPVEAHSELLACPRGGHGVRVLLSHEMKKALEALHMSWRSLRDGAKLRTLYDPRIRSSFGLLGALSLLQMALSLSLRFSSCRQRRRVQQQWKQHRNLRPRSASHTSGMRPEPDRTRGVSVLLAPEPQPLPRCSRCILCLEERRNTTCTPCGHLFCWECITEWCDTKARLGRNKRVPAVPRAVPASQTDFLEELETEAVETLITGFCWCTLDTSQSCGGGGGGGFDNSWNVFGCVAFQRTSSDQRLSHFGQIAAAAAEIAQVDLNLNGRSDLLLVCC</sequence>
<dbReference type="PANTHER" id="PTHR23350:SF0">
    <property type="entry name" value="PEROXISOME BIOGENESIS FACTOR 10"/>
    <property type="match status" value="1"/>
</dbReference>
<keyword evidence="16" id="KW-0472">Membrane</keyword>
<evidence type="ECO:0000256" key="20">
    <source>
        <dbReference type="SAM" id="MobiDB-lite"/>
    </source>
</evidence>
<keyword evidence="17" id="KW-0576">Peroxisome</keyword>
<protein>
    <recommendedName>
        <fullName evidence="5">RING-type E3 ubiquitin transferase</fullName>
        <ecNumber evidence="5">2.3.2.27</ecNumber>
    </recommendedName>
</protein>
<comment type="catalytic activity">
    <reaction evidence="1">
        <text>S-ubiquitinyl-[E2 ubiquitin-conjugating enzyme]-L-cysteine + [acceptor protein]-L-lysine = [E2 ubiquitin-conjugating enzyme]-L-cysteine + N(6)-ubiquitinyl-[acceptor protein]-L-lysine.</text>
        <dbReference type="EC" id="2.3.2.27"/>
    </reaction>
</comment>
<keyword evidence="15" id="KW-1133">Transmembrane helix</keyword>
<dbReference type="CDD" id="cd16527">
    <property type="entry name" value="RING-HC_PEX10"/>
    <property type="match status" value="1"/>
</dbReference>
<evidence type="ECO:0000256" key="1">
    <source>
        <dbReference type="ARBA" id="ARBA00000900"/>
    </source>
</evidence>
<dbReference type="AlphaFoldDB" id="A0A553R3Z1"/>
<evidence type="ECO:0000256" key="18">
    <source>
        <dbReference type="ARBA" id="ARBA00045271"/>
    </source>
</evidence>
<dbReference type="Pfam" id="PF04757">
    <property type="entry name" value="Pex2_Pex12"/>
    <property type="match status" value="1"/>
</dbReference>
<evidence type="ECO:0000256" key="7">
    <source>
        <dbReference type="ARBA" id="ARBA00022593"/>
    </source>
</evidence>
<dbReference type="InterPro" id="IPR025654">
    <property type="entry name" value="PEX2/10"/>
</dbReference>
<dbReference type="GO" id="GO:0061630">
    <property type="term" value="F:ubiquitin protein ligase activity"/>
    <property type="evidence" value="ECO:0007669"/>
    <property type="project" value="UniProtKB-EC"/>
</dbReference>
<dbReference type="InterPro" id="IPR017907">
    <property type="entry name" value="Znf_RING_CS"/>
</dbReference>
<name>A0A553R3Z1_9TELE</name>
<evidence type="ECO:0000256" key="11">
    <source>
        <dbReference type="ARBA" id="ARBA00022771"/>
    </source>
</evidence>
<evidence type="ECO:0000256" key="15">
    <source>
        <dbReference type="ARBA" id="ARBA00022989"/>
    </source>
</evidence>
<evidence type="ECO:0000256" key="12">
    <source>
        <dbReference type="ARBA" id="ARBA00022786"/>
    </source>
</evidence>
<comment type="function">
    <text evidence="18">E3 ubiquitin-protein ligase component of a retrotranslocation channel required for peroxisome organization by mediating export of the PEX5 receptor from peroxisomes to the cytosol, thereby promoting PEX5 recycling. The retrotranslocation channel is composed of PEX2, PEX10 and PEX12; each subunit contributing transmembrane segments that coassemble into an open channel that specifically allows the passage of PEX5 through the peroxisomal membrane. PEX10 also regulates PEX5 recycling by acting as a E3 ubiquitin-protein ligase. When PEX5 recycling is compromised, PEX10 catalyzes polyubiquitination of PEX5 during its passage through the retrotranslocation channel, leading to its degradation.</text>
</comment>
<evidence type="ECO:0000256" key="6">
    <source>
        <dbReference type="ARBA" id="ARBA00022448"/>
    </source>
</evidence>
<comment type="pathway">
    <text evidence="3">Protein modification; protein ubiquitination.</text>
</comment>
<dbReference type="GO" id="GO:0008270">
    <property type="term" value="F:zinc ion binding"/>
    <property type="evidence" value="ECO:0007669"/>
    <property type="project" value="UniProtKB-KW"/>
</dbReference>
<evidence type="ECO:0000256" key="8">
    <source>
        <dbReference type="ARBA" id="ARBA00022679"/>
    </source>
</evidence>
<dbReference type="STRING" id="623744.A0A553R3Z1"/>
<feature type="region of interest" description="Disordered" evidence="20">
    <location>
        <begin position="313"/>
        <end position="335"/>
    </location>
</feature>
<evidence type="ECO:0000313" key="22">
    <source>
        <dbReference type="EMBL" id="TRY96898.1"/>
    </source>
</evidence>
<dbReference type="SMART" id="SM00184">
    <property type="entry name" value="RING"/>
    <property type="match status" value="1"/>
</dbReference>
<dbReference type="PANTHER" id="PTHR23350">
    <property type="entry name" value="PEROXISOME ASSEMBLY PROTEIN 10"/>
    <property type="match status" value="1"/>
</dbReference>
<dbReference type="InterPro" id="IPR006845">
    <property type="entry name" value="Pex_N"/>
</dbReference>
<reference evidence="22 23" key="1">
    <citation type="journal article" date="2019" name="Sci. Data">
        <title>Hybrid genome assembly and annotation of Danionella translucida.</title>
        <authorList>
            <person name="Kadobianskyi M."/>
            <person name="Schulze L."/>
            <person name="Schuelke M."/>
            <person name="Judkewitz B."/>
        </authorList>
    </citation>
    <scope>NUCLEOTIDE SEQUENCE [LARGE SCALE GENOMIC DNA]</scope>
    <source>
        <strain evidence="22 23">Bolton</strain>
    </source>
</reference>
<comment type="subcellular location">
    <subcellularLocation>
        <location evidence="2">Peroxisome membrane</location>
        <topology evidence="2">Multi-pass membrane protein</topology>
    </subcellularLocation>
</comment>
<comment type="caution">
    <text evidence="22">The sequence shown here is derived from an EMBL/GenBank/DDBJ whole genome shotgun (WGS) entry which is preliminary data.</text>
</comment>
<keyword evidence="6" id="KW-0813">Transport</keyword>
<dbReference type="PROSITE" id="PS00518">
    <property type="entry name" value="ZF_RING_1"/>
    <property type="match status" value="1"/>
</dbReference>
<dbReference type="InterPro" id="IPR013083">
    <property type="entry name" value="Znf_RING/FYVE/PHD"/>
</dbReference>
<accession>A0A553R3Z1</accession>
<keyword evidence="8" id="KW-0808">Transferase</keyword>
<keyword evidence="10" id="KW-0479">Metal-binding</keyword>
<dbReference type="InterPro" id="IPR018957">
    <property type="entry name" value="Znf_C3HC4_RING-type"/>
</dbReference>
<keyword evidence="13" id="KW-0862">Zinc</keyword>
<evidence type="ECO:0000256" key="13">
    <source>
        <dbReference type="ARBA" id="ARBA00022833"/>
    </source>
</evidence>
<evidence type="ECO:0000256" key="2">
    <source>
        <dbReference type="ARBA" id="ARBA00004585"/>
    </source>
</evidence>
<dbReference type="Pfam" id="PF00097">
    <property type="entry name" value="zf-C3HC4"/>
    <property type="match status" value="1"/>
</dbReference>
<evidence type="ECO:0000256" key="14">
    <source>
        <dbReference type="ARBA" id="ARBA00022927"/>
    </source>
</evidence>
<dbReference type="EC" id="2.3.2.27" evidence="5"/>
<evidence type="ECO:0000259" key="21">
    <source>
        <dbReference type="PROSITE" id="PS50089"/>
    </source>
</evidence>
<dbReference type="Gene3D" id="3.30.40.10">
    <property type="entry name" value="Zinc/RING finger domain, C3HC4 (zinc finger)"/>
    <property type="match status" value="1"/>
</dbReference>
<evidence type="ECO:0000256" key="5">
    <source>
        <dbReference type="ARBA" id="ARBA00012483"/>
    </source>
</evidence>
<evidence type="ECO:0000256" key="9">
    <source>
        <dbReference type="ARBA" id="ARBA00022692"/>
    </source>
</evidence>
<evidence type="ECO:0000256" key="19">
    <source>
        <dbReference type="PROSITE-ProRule" id="PRU00175"/>
    </source>
</evidence>
<dbReference type="GO" id="GO:0016558">
    <property type="term" value="P:protein import into peroxisome matrix"/>
    <property type="evidence" value="ECO:0007669"/>
    <property type="project" value="InterPro"/>
</dbReference>
<keyword evidence="9" id="KW-0812">Transmembrane</keyword>
<dbReference type="PROSITE" id="PS50089">
    <property type="entry name" value="ZF_RING_2"/>
    <property type="match status" value="1"/>
</dbReference>
<evidence type="ECO:0000256" key="10">
    <source>
        <dbReference type="ARBA" id="ARBA00022723"/>
    </source>
</evidence>
<dbReference type="GO" id="GO:0005778">
    <property type="term" value="C:peroxisomal membrane"/>
    <property type="evidence" value="ECO:0007669"/>
    <property type="project" value="UniProtKB-SubCell"/>
</dbReference>
<dbReference type="InterPro" id="IPR001841">
    <property type="entry name" value="Znf_RING"/>
</dbReference>
<evidence type="ECO:0000256" key="4">
    <source>
        <dbReference type="ARBA" id="ARBA00008704"/>
    </source>
</evidence>
<dbReference type="SUPFAM" id="SSF57850">
    <property type="entry name" value="RING/U-box"/>
    <property type="match status" value="1"/>
</dbReference>
<evidence type="ECO:0000256" key="17">
    <source>
        <dbReference type="ARBA" id="ARBA00023140"/>
    </source>
</evidence>
<keyword evidence="23" id="KW-1185">Reference proteome</keyword>
<dbReference type="EMBL" id="SRMA01025251">
    <property type="protein sequence ID" value="TRY96898.1"/>
    <property type="molecule type" value="Genomic_DNA"/>
</dbReference>
<feature type="domain" description="RING-type" evidence="21">
    <location>
        <begin position="356"/>
        <end position="397"/>
    </location>
</feature>
<evidence type="ECO:0000313" key="23">
    <source>
        <dbReference type="Proteomes" id="UP000316079"/>
    </source>
</evidence>
<proteinExistence type="inferred from homology"/>
<comment type="similarity">
    <text evidence="4">Belongs to the pex2/pex10/pex12 family.</text>
</comment>
<organism evidence="22 23">
    <name type="scientific">Danionella cerebrum</name>
    <dbReference type="NCBI Taxonomy" id="2873325"/>
    <lineage>
        <taxon>Eukaryota</taxon>
        <taxon>Metazoa</taxon>
        <taxon>Chordata</taxon>
        <taxon>Craniata</taxon>
        <taxon>Vertebrata</taxon>
        <taxon>Euteleostomi</taxon>
        <taxon>Actinopterygii</taxon>
        <taxon>Neopterygii</taxon>
        <taxon>Teleostei</taxon>
        <taxon>Ostariophysi</taxon>
        <taxon>Cypriniformes</taxon>
        <taxon>Danionidae</taxon>
        <taxon>Danioninae</taxon>
        <taxon>Danionella</taxon>
    </lineage>
</organism>
<keyword evidence="11 19" id="KW-0863">Zinc-finger</keyword>
<dbReference type="OrthoDB" id="6270329at2759"/>
<dbReference type="Proteomes" id="UP000316079">
    <property type="component" value="Unassembled WGS sequence"/>
</dbReference>
<keyword evidence="7" id="KW-0962">Peroxisome biogenesis</keyword>
<keyword evidence="14" id="KW-0653">Protein transport</keyword>
<evidence type="ECO:0000256" key="16">
    <source>
        <dbReference type="ARBA" id="ARBA00023136"/>
    </source>
</evidence>
<evidence type="ECO:0000256" key="3">
    <source>
        <dbReference type="ARBA" id="ARBA00004906"/>
    </source>
</evidence>
<gene>
    <name evidence="22" type="ORF">DNTS_015427</name>
</gene>
<keyword evidence="12" id="KW-0833">Ubl conjugation pathway</keyword>